<keyword evidence="3" id="KW-0963">Cytoplasm</keyword>
<reference evidence="7" key="2">
    <citation type="submission" date="2020-06" db="EMBL/GenBank/DDBJ databases">
        <authorList>
            <person name="Sheffer M."/>
        </authorList>
    </citation>
    <scope>NUCLEOTIDE SEQUENCE</scope>
</reference>
<evidence type="ECO:0000313" key="8">
    <source>
        <dbReference type="Proteomes" id="UP000807504"/>
    </source>
</evidence>
<dbReference type="InterPro" id="IPR016024">
    <property type="entry name" value="ARM-type_fold"/>
</dbReference>
<evidence type="ECO:0000256" key="1">
    <source>
        <dbReference type="ARBA" id="ARBA00004544"/>
    </source>
</evidence>
<keyword evidence="4" id="KW-0344">Guanine-nucleotide releasing factor</keyword>
<keyword evidence="8" id="KW-1185">Reference proteome</keyword>
<dbReference type="SUPFAM" id="SSF48371">
    <property type="entry name" value="ARM repeat"/>
    <property type="match status" value="1"/>
</dbReference>
<dbReference type="GO" id="GO:0005085">
    <property type="term" value="F:guanyl-nucleotide exchange factor activity"/>
    <property type="evidence" value="ECO:0007669"/>
    <property type="project" value="UniProtKB-KW"/>
</dbReference>
<dbReference type="EMBL" id="JABXBU010000001">
    <property type="protein sequence ID" value="KAF8797046.1"/>
    <property type="molecule type" value="Genomic_DNA"/>
</dbReference>
<comment type="subcellular location">
    <subcellularLocation>
        <location evidence="1">Cytoplasm</location>
        <location evidence="1">Cell cortex</location>
    </subcellularLocation>
</comment>
<dbReference type="InterPro" id="IPR019318">
    <property type="entry name" value="Gua_nucleotide_exch_fac_Ric8"/>
</dbReference>
<dbReference type="Proteomes" id="UP000807504">
    <property type="component" value="Unassembled WGS sequence"/>
</dbReference>
<dbReference type="PANTHER" id="PTHR12425">
    <property type="entry name" value="SYNEMBRYN"/>
    <property type="match status" value="1"/>
</dbReference>
<dbReference type="InterPro" id="IPR008376">
    <property type="entry name" value="Chaperone_Ric-8_A/B"/>
</dbReference>
<feature type="compositionally biased region" description="Basic residues" evidence="6">
    <location>
        <begin position="201"/>
        <end position="210"/>
    </location>
</feature>
<feature type="region of interest" description="Disordered" evidence="6">
    <location>
        <begin position="192"/>
        <end position="217"/>
    </location>
</feature>
<evidence type="ECO:0000256" key="6">
    <source>
        <dbReference type="SAM" id="MobiDB-lite"/>
    </source>
</evidence>
<keyword evidence="5" id="KW-0143">Chaperone</keyword>
<dbReference type="GO" id="GO:0005938">
    <property type="term" value="C:cell cortex"/>
    <property type="evidence" value="ECO:0007669"/>
    <property type="project" value="UniProtKB-SubCell"/>
</dbReference>
<dbReference type="Pfam" id="PF10165">
    <property type="entry name" value="Ric8"/>
    <property type="match status" value="1"/>
</dbReference>
<gene>
    <name evidence="7" type="ORF">HNY73_001357</name>
</gene>
<evidence type="ECO:0000256" key="3">
    <source>
        <dbReference type="ARBA" id="ARBA00022490"/>
    </source>
</evidence>
<evidence type="ECO:0000313" key="7">
    <source>
        <dbReference type="EMBL" id="KAF8797046.1"/>
    </source>
</evidence>
<dbReference type="Gene3D" id="1.25.10.10">
    <property type="entry name" value="Leucine-rich Repeat Variant"/>
    <property type="match status" value="1"/>
</dbReference>
<proteinExistence type="inferred from homology"/>
<evidence type="ECO:0000256" key="2">
    <source>
        <dbReference type="ARBA" id="ARBA00009049"/>
    </source>
</evidence>
<comment type="similarity">
    <text evidence="2">Belongs to the synembryn family.</text>
</comment>
<evidence type="ECO:0000256" key="4">
    <source>
        <dbReference type="ARBA" id="ARBA00022658"/>
    </source>
</evidence>
<dbReference type="AlphaFoldDB" id="A0A8T0G2B5"/>
<dbReference type="InterPro" id="IPR011989">
    <property type="entry name" value="ARM-like"/>
</dbReference>
<protein>
    <submittedName>
        <fullName evidence="7">Synembryn-A like protein</fullName>
    </submittedName>
</protein>
<reference evidence="7" key="1">
    <citation type="journal article" date="2020" name="bioRxiv">
        <title>Chromosome-level reference genome of the European wasp spider Argiope bruennichi: a resource for studies on range expansion and evolutionary adaptation.</title>
        <authorList>
            <person name="Sheffer M.M."/>
            <person name="Hoppe A."/>
            <person name="Krehenwinkel H."/>
            <person name="Uhl G."/>
            <person name="Kuss A.W."/>
            <person name="Jensen L."/>
            <person name="Jensen C."/>
            <person name="Gillespie R.G."/>
            <person name="Hoff K.J."/>
            <person name="Prost S."/>
        </authorList>
    </citation>
    <scope>NUCLEOTIDE SEQUENCE</scope>
</reference>
<sequence>MDEITVNKLEKCSENEFVDCIENFNKKRLISLLFSRLSQWPDGRISCLEAIRILGRDKVNLDQLFTRENLGTLVNLAGLVAEEEEIANHCTSVSDPRVIIEAQKCLCNLIYNCSLAQKTCSNNGCVEGILLRLRTYKDPNLPHEIKFFDMRMLFLLTALCAEIRPKVRDQLHGLTYLMEVLDLILKDNVSKNSASGTGRRTFNKGSRRGKSNQGPEVCTAPCLSDEEVDTAVEVLKVLFNLTVNTEKFNLEEEEEAHYLRLVSILHDILLSDTKNPEKRDVLQSHTVDLLTNMPVSSYEELMTPVVKMDEDNPNIFEGMDMEAVHVLLQFLERRVEKTYKTYREPLSPILTTLVECSHAHSTIRKFLKKKVLPPLKDFSQRPEEGTALRNRLVKLMTSPAFDVKELVADFLFVLCKENVTRLIKYTGYGNAAGLLAKRGLMLGGNGDGNYSSDSEDSDTEEYIKMRDKINPVVGCYQERKPNHHLDDLTEEQREYEAMQLVDMMDKLAREGSIRPMRIGEDGKPIAIDHILEMREDLFKNKD</sequence>
<accession>A0A8T0G2B5</accession>
<dbReference type="GO" id="GO:0007186">
    <property type="term" value="P:G protein-coupled receptor signaling pathway"/>
    <property type="evidence" value="ECO:0007669"/>
    <property type="project" value="TreeGrafter"/>
</dbReference>
<dbReference type="PRINTS" id="PR01802">
    <property type="entry name" value="SYNEMBRYN"/>
</dbReference>
<evidence type="ECO:0000256" key="5">
    <source>
        <dbReference type="ARBA" id="ARBA00023186"/>
    </source>
</evidence>
<dbReference type="PANTHER" id="PTHR12425:SF5">
    <property type="entry name" value="SYNEMBRYN"/>
    <property type="match status" value="1"/>
</dbReference>
<organism evidence="7 8">
    <name type="scientific">Argiope bruennichi</name>
    <name type="common">Wasp spider</name>
    <name type="synonym">Aranea bruennichi</name>
    <dbReference type="NCBI Taxonomy" id="94029"/>
    <lineage>
        <taxon>Eukaryota</taxon>
        <taxon>Metazoa</taxon>
        <taxon>Ecdysozoa</taxon>
        <taxon>Arthropoda</taxon>
        <taxon>Chelicerata</taxon>
        <taxon>Arachnida</taxon>
        <taxon>Araneae</taxon>
        <taxon>Araneomorphae</taxon>
        <taxon>Entelegynae</taxon>
        <taxon>Araneoidea</taxon>
        <taxon>Araneidae</taxon>
        <taxon>Argiope</taxon>
    </lineage>
</organism>
<comment type="caution">
    <text evidence="7">The sequence shown here is derived from an EMBL/GenBank/DDBJ whole genome shotgun (WGS) entry which is preliminary data.</text>
</comment>
<dbReference type="GO" id="GO:0001965">
    <property type="term" value="F:G-protein alpha-subunit binding"/>
    <property type="evidence" value="ECO:0007669"/>
    <property type="project" value="TreeGrafter"/>
</dbReference>
<name>A0A8T0G2B5_ARGBR</name>